<proteinExistence type="predicted"/>
<feature type="non-terminal residue" evidence="1">
    <location>
        <position position="37"/>
    </location>
</feature>
<dbReference type="EMBL" id="RQYS01000070">
    <property type="protein sequence ID" value="RRD57933.1"/>
    <property type="molecule type" value="Genomic_DNA"/>
</dbReference>
<name>A0A3P1XM16_TANFO</name>
<protein>
    <submittedName>
        <fullName evidence="1">Transposase</fullName>
    </submittedName>
</protein>
<accession>A0A3P1XM16</accession>
<evidence type="ECO:0000313" key="1">
    <source>
        <dbReference type="EMBL" id="RRD57933.1"/>
    </source>
</evidence>
<dbReference type="Proteomes" id="UP000278609">
    <property type="component" value="Unassembled WGS sequence"/>
</dbReference>
<sequence length="37" mass="4409">MTKTGKKIIRYSTCFKLQVVEEIEKNGLSIEDCRRKY</sequence>
<dbReference type="AlphaFoldDB" id="A0A3P1XM16"/>
<reference evidence="1 2" key="1">
    <citation type="submission" date="2018-11" db="EMBL/GenBank/DDBJ databases">
        <title>Genomes From Bacteria Associated with the Canine Oral Cavity: a Test Case for Automated Genome-Based Taxonomic Assignment.</title>
        <authorList>
            <person name="Coil D.A."/>
            <person name="Jospin G."/>
            <person name="Darling A.E."/>
            <person name="Wallis C."/>
            <person name="Davis I.J."/>
            <person name="Harris S."/>
            <person name="Eisen J.A."/>
            <person name="Holcombe L.J."/>
            <person name="O'Flynn C."/>
        </authorList>
    </citation>
    <scope>NUCLEOTIDE SEQUENCE [LARGE SCALE GENOMIC DNA]</scope>
    <source>
        <strain evidence="1 2">OH2617_COT-023</strain>
    </source>
</reference>
<comment type="caution">
    <text evidence="1">The sequence shown here is derived from an EMBL/GenBank/DDBJ whole genome shotgun (WGS) entry which is preliminary data.</text>
</comment>
<gene>
    <name evidence="1" type="ORF">EII40_12365</name>
</gene>
<organism evidence="1 2">
    <name type="scientific">Tannerella forsythia</name>
    <name type="common">Bacteroides forsythus</name>
    <dbReference type="NCBI Taxonomy" id="28112"/>
    <lineage>
        <taxon>Bacteria</taxon>
        <taxon>Pseudomonadati</taxon>
        <taxon>Bacteroidota</taxon>
        <taxon>Bacteroidia</taxon>
        <taxon>Bacteroidales</taxon>
        <taxon>Tannerellaceae</taxon>
        <taxon>Tannerella</taxon>
    </lineage>
</organism>
<evidence type="ECO:0000313" key="2">
    <source>
        <dbReference type="Proteomes" id="UP000278609"/>
    </source>
</evidence>